<gene>
    <name evidence="4" type="ORF">B5D80_30910</name>
</gene>
<dbReference type="AlphaFoldDB" id="A0A246RB79"/>
<comment type="caution">
    <text evidence="4">The sequence shown here is derived from an EMBL/GenBank/DDBJ whole genome shotgun (WGS) entry which is preliminary data.</text>
</comment>
<dbReference type="GO" id="GO:0004497">
    <property type="term" value="F:monooxygenase activity"/>
    <property type="evidence" value="ECO:0007669"/>
    <property type="project" value="UniProtKB-KW"/>
</dbReference>
<sequence length="396" mass="43247">MKVVIIGAGVSGTLTAVGLARAGHDVQVFERAPELRDGGNGVMVWHNGTGIMKDLGLRLDGLGRRIDAADVWSYDGRPLMRTDMARIADELGTPGLGVMRGRVMERAVEVLPPGTLRFDKRCIRIEEVGTGRDAHVVAHFSDGTTCTADLLIGADGYRSVVRRHLFGDVLPRAMGLASWHGTTKVPIRLESEHVVPTYYGRVGLCTIHPVGEGLIHWAFEVPWQGALQHLPAGREAADASERPRAGSRLAALRKDFGTWAAPVRELLDAIGEDDIGVAPHLLHRVDGPWGRGRITLVGDAAHVVPPRVGMGVNQALEDAWVLSRVTATGDDPAAALRRYERARRPRAKRIHSTAKMMQRVNPLLLLLRRTRRGLDGTKMLRANILRGSSFLNDDVR</sequence>
<name>A0A246RB79_9ACTN</name>
<dbReference type="SUPFAM" id="SSF51905">
    <property type="entry name" value="FAD/NAD(P)-binding domain"/>
    <property type="match status" value="1"/>
</dbReference>
<dbReference type="PRINTS" id="PR00420">
    <property type="entry name" value="RNGMNOXGNASE"/>
</dbReference>
<dbReference type="InterPro" id="IPR050493">
    <property type="entry name" value="FAD-dep_Monooxygenase_BioMet"/>
</dbReference>
<keyword evidence="5" id="KW-1185">Reference proteome</keyword>
<organism evidence="4 5">
    <name type="scientific">Micromonospora wenchangensis</name>
    <dbReference type="NCBI Taxonomy" id="1185415"/>
    <lineage>
        <taxon>Bacteria</taxon>
        <taxon>Bacillati</taxon>
        <taxon>Actinomycetota</taxon>
        <taxon>Actinomycetes</taxon>
        <taxon>Micromonosporales</taxon>
        <taxon>Micromonosporaceae</taxon>
        <taxon>Micromonospora</taxon>
    </lineage>
</organism>
<feature type="domain" description="FAD-binding" evidence="3">
    <location>
        <begin position="2"/>
        <end position="351"/>
    </location>
</feature>
<keyword evidence="1" id="KW-0560">Oxidoreductase</keyword>
<evidence type="ECO:0000256" key="2">
    <source>
        <dbReference type="ARBA" id="ARBA00023033"/>
    </source>
</evidence>
<evidence type="ECO:0000256" key="1">
    <source>
        <dbReference type="ARBA" id="ARBA00023002"/>
    </source>
</evidence>
<accession>A0A246RB79</accession>
<protein>
    <recommendedName>
        <fullName evidence="3">FAD-binding domain-containing protein</fullName>
    </recommendedName>
</protein>
<dbReference type="PANTHER" id="PTHR13789:SF309">
    <property type="entry name" value="PUTATIVE (AFU_ORTHOLOGUE AFUA_6G14510)-RELATED"/>
    <property type="match status" value="1"/>
</dbReference>
<evidence type="ECO:0000313" key="5">
    <source>
        <dbReference type="Proteomes" id="UP000197174"/>
    </source>
</evidence>
<reference evidence="4 5" key="1">
    <citation type="submission" date="2017-03" db="EMBL/GenBank/DDBJ databases">
        <title>Whole genome sequence of Micromonospora wenchangensis, isolated from mangrove soil.</title>
        <authorList>
            <person name="Yang H."/>
        </authorList>
    </citation>
    <scope>NUCLEOTIDE SEQUENCE [LARGE SCALE GENOMIC DNA]</scope>
    <source>
        <strain evidence="4 5">CCTCC AA 2012002</strain>
    </source>
</reference>
<dbReference type="InterPro" id="IPR002938">
    <property type="entry name" value="FAD-bd"/>
</dbReference>
<proteinExistence type="predicted"/>
<dbReference type="Pfam" id="PF01494">
    <property type="entry name" value="FAD_binding_3"/>
    <property type="match status" value="1"/>
</dbReference>
<dbReference type="Proteomes" id="UP000197174">
    <property type="component" value="Unassembled WGS sequence"/>
</dbReference>
<dbReference type="Gene3D" id="3.50.50.60">
    <property type="entry name" value="FAD/NAD(P)-binding domain"/>
    <property type="match status" value="1"/>
</dbReference>
<dbReference type="GO" id="GO:0071949">
    <property type="term" value="F:FAD binding"/>
    <property type="evidence" value="ECO:0007669"/>
    <property type="project" value="InterPro"/>
</dbReference>
<dbReference type="RefSeq" id="WP_088647457.1">
    <property type="nucleotide sequence ID" value="NZ_MZMV01000094.1"/>
</dbReference>
<dbReference type="EMBL" id="MZMV01000094">
    <property type="protein sequence ID" value="OWU97998.1"/>
    <property type="molecule type" value="Genomic_DNA"/>
</dbReference>
<keyword evidence="2" id="KW-0503">Monooxygenase</keyword>
<dbReference type="InterPro" id="IPR036188">
    <property type="entry name" value="FAD/NAD-bd_sf"/>
</dbReference>
<evidence type="ECO:0000259" key="3">
    <source>
        <dbReference type="Pfam" id="PF01494"/>
    </source>
</evidence>
<evidence type="ECO:0000313" key="4">
    <source>
        <dbReference type="EMBL" id="OWU97998.1"/>
    </source>
</evidence>
<dbReference type="OrthoDB" id="9782160at2"/>
<dbReference type="PANTHER" id="PTHR13789">
    <property type="entry name" value="MONOOXYGENASE"/>
    <property type="match status" value="1"/>
</dbReference>